<dbReference type="EMBL" id="ML996698">
    <property type="protein sequence ID" value="KAF2399128.1"/>
    <property type="molecule type" value="Genomic_DNA"/>
</dbReference>
<evidence type="ECO:0000259" key="3">
    <source>
        <dbReference type="Pfam" id="PF00144"/>
    </source>
</evidence>
<dbReference type="Pfam" id="PF00144">
    <property type="entry name" value="Beta-lactamase"/>
    <property type="match status" value="1"/>
</dbReference>
<evidence type="ECO:0000256" key="1">
    <source>
        <dbReference type="ARBA" id="ARBA00009009"/>
    </source>
</evidence>
<dbReference type="GO" id="GO:0016787">
    <property type="term" value="F:hydrolase activity"/>
    <property type="evidence" value="ECO:0007669"/>
    <property type="project" value="UniProtKB-KW"/>
</dbReference>
<dbReference type="AlphaFoldDB" id="A0A6G1HSU2"/>
<dbReference type="PANTHER" id="PTHR43283:SF17">
    <property type="entry name" value="(LOVD), PUTATIVE (AFU_ORTHOLOGUE AFUA_5G00920)-RELATED"/>
    <property type="match status" value="1"/>
</dbReference>
<reference evidence="4" key="1">
    <citation type="journal article" date="2020" name="Stud. Mycol.">
        <title>101 Dothideomycetes genomes: a test case for predicting lifestyles and emergence of pathogens.</title>
        <authorList>
            <person name="Haridas S."/>
            <person name="Albert R."/>
            <person name="Binder M."/>
            <person name="Bloem J."/>
            <person name="Labutti K."/>
            <person name="Salamov A."/>
            <person name="Andreopoulos B."/>
            <person name="Baker S."/>
            <person name="Barry K."/>
            <person name="Bills G."/>
            <person name="Bluhm B."/>
            <person name="Cannon C."/>
            <person name="Castanera R."/>
            <person name="Culley D."/>
            <person name="Daum C."/>
            <person name="Ezra D."/>
            <person name="Gonzalez J."/>
            <person name="Henrissat B."/>
            <person name="Kuo A."/>
            <person name="Liang C."/>
            <person name="Lipzen A."/>
            <person name="Lutzoni F."/>
            <person name="Magnuson J."/>
            <person name="Mondo S."/>
            <person name="Nolan M."/>
            <person name="Ohm R."/>
            <person name="Pangilinan J."/>
            <person name="Park H.-J."/>
            <person name="Ramirez L."/>
            <person name="Alfaro M."/>
            <person name="Sun H."/>
            <person name="Tritt A."/>
            <person name="Yoshinaga Y."/>
            <person name="Zwiers L.-H."/>
            <person name="Turgeon B."/>
            <person name="Goodwin S."/>
            <person name="Spatafora J."/>
            <person name="Crous P."/>
            <person name="Grigoriev I."/>
        </authorList>
    </citation>
    <scope>NUCLEOTIDE SEQUENCE</scope>
    <source>
        <strain evidence="4">CBS 262.69</strain>
    </source>
</reference>
<evidence type="ECO:0000256" key="2">
    <source>
        <dbReference type="ARBA" id="ARBA00022801"/>
    </source>
</evidence>
<dbReference type="SUPFAM" id="SSF56601">
    <property type="entry name" value="beta-lactamase/transpeptidase-like"/>
    <property type="match status" value="1"/>
</dbReference>
<dbReference type="Gene3D" id="3.40.710.10">
    <property type="entry name" value="DD-peptidase/beta-lactamase superfamily"/>
    <property type="match status" value="1"/>
</dbReference>
<keyword evidence="2" id="KW-0378">Hydrolase</keyword>
<evidence type="ECO:0000313" key="5">
    <source>
        <dbReference type="Proteomes" id="UP000799640"/>
    </source>
</evidence>
<dbReference type="PANTHER" id="PTHR43283">
    <property type="entry name" value="BETA-LACTAMASE-RELATED"/>
    <property type="match status" value="1"/>
</dbReference>
<keyword evidence="5" id="KW-1185">Reference proteome</keyword>
<proteinExistence type="inferred from homology"/>
<gene>
    <name evidence="4" type="ORF">EJ06DRAFT_531451</name>
</gene>
<name>A0A6G1HSU2_9PEZI</name>
<comment type="similarity">
    <text evidence="1">Belongs to the class-A beta-lactamase family.</text>
</comment>
<dbReference type="InterPro" id="IPR050789">
    <property type="entry name" value="Diverse_Enzym_Activities"/>
</dbReference>
<evidence type="ECO:0000313" key="4">
    <source>
        <dbReference type="EMBL" id="KAF2399128.1"/>
    </source>
</evidence>
<sequence>MGSITGSDFEKILSEATARDAKNVPGVVLAAIDKDGKTIYSKASGYNGVAPDAGPIDPDGTFWIASCTKLITSICALQCVEKGLVSLDEDISRILPELKDPEIASLDSSAPNGFKLTPAKNRVTLRQLLTHSSGVGYEWMNPTLQAWRKVHGPPAEELSGKIVATYSMPLLFEPGEGWMYGGGLDWAGVMVQRLNGDQSLGDYMDEHIFKPFGMNSTTFQLNQRPDIKKRVVQAATRTPDDGLVPHPKAVWLEEVHEHSGGGGLWSSVNDYIKVLHDLVKDEPTLLKKETVETLLIAPQLDPEGPAVRQLAGARGAVGANAAAADVGISYGLGGMAITKDNEFLPKNTLSWGGLPNLKWFVNRDLGVAAMYASQVLPPGDAKSTHLSSQFFKEVVRLAKEKA</sequence>
<dbReference type="OrthoDB" id="428260at2759"/>
<accession>A0A6G1HSU2</accession>
<protein>
    <submittedName>
        <fullName evidence="4">Beta-lactamase/transpeptidase-like protein</fullName>
    </submittedName>
</protein>
<organism evidence="4 5">
    <name type="scientific">Trichodelitschia bisporula</name>
    <dbReference type="NCBI Taxonomy" id="703511"/>
    <lineage>
        <taxon>Eukaryota</taxon>
        <taxon>Fungi</taxon>
        <taxon>Dikarya</taxon>
        <taxon>Ascomycota</taxon>
        <taxon>Pezizomycotina</taxon>
        <taxon>Dothideomycetes</taxon>
        <taxon>Dothideomycetes incertae sedis</taxon>
        <taxon>Phaeotrichales</taxon>
        <taxon>Phaeotrichaceae</taxon>
        <taxon>Trichodelitschia</taxon>
    </lineage>
</organism>
<feature type="domain" description="Beta-lactamase-related" evidence="3">
    <location>
        <begin position="19"/>
        <end position="381"/>
    </location>
</feature>
<dbReference type="InterPro" id="IPR001466">
    <property type="entry name" value="Beta-lactam-related"/>
</dbReference>
<dbReference type="Proteomes" id="UP000799640">
    <property type="component" value="Unassembled WGS sequence"/>
</dbReference>
<dbReference type="InterPro" id="IPR012338">
    <property type="entry name" value="Beta-lactam/transpept-like"/>
</dbReference>